<protein>
    <submittedName>
        <fullName evidence="4">Uncharacterized protein LOC108740978</fullName>
    </submittedName>
</protein>
<dbReference type="RefSeq" id="XP_018331033.1">
    <property type="nucleotide sequence ID" value="XM_018475531.2"/>
</dbReference>
<evidence type="ECO:0000313" key="3">
    <source>
        <dbReference type="Proteomes" id="UP000192223"/>
    </source>
</evidence>
<dbReference type="KEGG" id="apln:108740978"/>
<keyword evidence="1" id="KW-1133">Transmembrane helix</keyword>
<evidence type="ECO:0000256" key="1">
    <source>
        <dbReference type="SAM" id="Phobius"/>
    </source>
</evidence>
<feature type="signal peptide" evidence="2">
    <location>
        <begin position="1"/>
        <end position="17"/>
    </location>
</feature>
<dbReference type="AlphaFoldDB" id="A0A1W4XF02"/>
<keyword evidence="2" id="KW-0732">Signal</keyword>
<dbReference type="Proteomes" id="UP000192223">
    <property type="component" value="Unplaced"/>
</dbReference>
<dbReference type="OrthoDB" id="6762358at2759"/>
<feature type="chain" id="PRO_5010731918" evidence="2">
    <location>
        <begin position="18"/>
        <end position="388"/>
    </location>
</feature>
<evidence type="ECO:0000313" key="4">
    <source>
        <dbReference type="RefSeq" id="XP_018331033.1"/>
    </source>
</evidence>
<dbReference type="GeneID" id="108740978"/>
<gene>
    <name evidence="4" type="primary">LOC108740978</name>
</gene>
<feature type="transmembrane region" description="Helical" evidence="1">
    <location>
        <begin position="318"/>
        <end position="341"/>
    </location>
</feature>
<sequence length="388" mass="45181">MKLVLLITMMTTCYVMTRTELIKIPSNVTYIEEQLGLAQAHSHYHKFVYFINITQIRLSYTSLLSTTAILKLKQKNEIFNILENILIQIDEQLQKIKITRTKRGLINGIGTAFKYLFGTVDATDYDQIKENIITLFNNQKQTMERQSEYLTLAHHITNDYKNTISEITKNFNDTYTRLIKELTHINYSVELLHLTLISQQLLNKLLMIERSLSLAEKDAIDFEGISLSTNKAWKYEDLNQEQGNYIINYKETIEVNENFYYKDPTRIEDTQIRLVSYNLPIPQKYIENLPHAPNDMRTINGILQDIDNRPLHLKPVNFATHVTITGILCIIFIITGVLMCFRKSLYLRYNNWKNNKDPAPQLELTEPIREPFIGPPPATAPIYPKITV</sequence>
<keyword evidence="1" id="KW-0472">Membrane</keyword>
<proteinExistence type="predicted"/>
<keyword evidence="1" id="KW-0812">Transmembrane</keyword>
<reference evidence="4" key="1">
    <citation type="submission" date="2025-08" db="UniProtKB">
        <authorList>
            <consortium name="RefSeq"/>
        </authorList>
    </citation>
    <scope>IDENTIFICATION</scope>
    <source>
        <tissue evidence="4">Entire body</tissue>
    </source>
</reference>
<name>A0A1W4XF02_AGRPL</name>
<keyword evidence="3" id="KW-1185">Reference proteome</keyword>
<evidence type="ECO:0000256" key="2">
    <source>
        <dbReference type="SAM" id="SignalP"/>
    </source>
</evidence>
<organism evidence="3 4">
    <name type="scientific">Agrilus planipennis</name>
    <name type="common">Emerald ash borer</name>
    <name type="synonym">Agrilus marcopoli</name>
    <dbReference type="NCBI Taxonomy" id="224129"/>
    <lineage>
        <taxon>Eukaryota</taxon>
        <taxon>Metazoa</taxon>
        <taxon>Ecdysozoa</taxon>
        <taxon>Arthropoda</taxon>
        <taxon>Hexapoda</taxon>
        <taxon>Insecta</taxon>
        <taxon>Pterygota</taxon>
        <taxon>Neoptera</taxon>
        <taxon>Endopterygota</taxon>
        <taxon>Coleoptera</taxon>
        <taxon>Polyphaga</taxon>
        <taxon>Elateriformia</taxon>
        <taxon>Buprestoidea</taxon>
        <taxon>Buprestidae</taxon>
        <taxon>Agrilinae</taxon>
        <taxon>Agrilus</taxon>
    </lineage>
</organism>
<dbReference type="InParanoid" id="A0A1W4XF02"/>
<accession>A0A1W4XF02</accession>